<keyword evidence="3" id="KW-1185">Reference proteome</keyword>
<comment type="caution">
    <text evidence="2">The sequence shown here is derived from an EMBL/GenBank/DDBJ whole genome shotgun (WGS) entry which is preliminary data.</text>
</comment>
<proteinExistence type="predicted"/>
<dbReference type="EMBL" id="SJPK01000009">
    <property type="protein sequence ID" value="TWT64724.1"/>
    <property type="molecule type" value="Genomic_DNA"/>
</dbReference>
<feature type="transmembrane region" description="Helical" evidence="1">
    <location>
        <begin position="48"/>
        <end position="68"/>
    </location>
</feature>
<reference evidence="2 3" key="1">
    <citation type="submission" date="2019-02" db="EMBL/GenBank/DDBJ databases">
        <title>Deep-cultivation of Planctomycetes and their phenomic and genomic characterization uncovers novel biology.</title>
        <authorList>
            <person name="Wiegand S."/>
            <person name="Jogler M."/>
            <person name="Boedeker C."/>
            <person name="Pinto D."/>
            <person name="Vollmers J."/>
            <person name="Rivas-Marin E."/>
            <person name="Kohn T."/>
            <person name="Peeters S.H."/>
            <person name="Heuer A."/>
            <person name="Rast P."/>
            <person name="Oberbeckmann S."/>
            <person name="Bunk B."/>
            <person name="Jeske O."/>
            <person name="Meyerdierks A."/>
            <person name="Storesund J.E."/>
            <person name="Kallscheuer N."/>
            <person name="Luecker S."/>
            <person name="Lage O.M."/>
            <person name="Pohl T."/>
            <person name="Merkel B.J."/>
            <person name="Hornburger P."/>
            <person name="Mueller R.-W."/>
            <person name="Bruemmer F."/>
            <person name="Labrenz M."/>
            <person name="Spormann A.M."/>
            <person name="Op Den Camp H."/>
            <person name="Overmann J."/>
            <person name="Amann R."/>
            <person name="Jetten M.S.M."/>
            <person name="Mascher T."/>
            <person name="Medema M.H."/>
            <person name="Devos D.P."/>
            <person name="Kaster A.-K."/>
            <person name="Ovreas L."/>
            <person name="Rohde M."/>
            <person name="Galperin M.Y."/>
            <person name="Jogler C."/>
        </authorList>
    </citation>
    <scope>NUCLEOTIDE SEQUENCE [LARGE SCALE GENOMIC DNA]</scope>
    <source>
        <strain evidence="2 3">CA85</strain>
    </source>
</reference>
<dbReference type="AlphaFoldDB" id="A0A5C5XP92"/>
<dbReference type="Proteomes" id="UP000318053">
    <property type="component" value="Unassembled WGS sequence"/>
</dbReference>
<keyword evidence="1" id="KW-0812">Transmembrane</keyword>
<keyword evidence="1" id="KW-1133">Transmembrane helix</keyword>
<evidence type="ECO:0000256" key="1">
    <source>
        <dbReference type="SAM" id="Phobius"/>
    </source>
</evidence>
<keyword evidence="1" id="KW-0472">Membrane</keyword>
<evidence type="ECO:0000313" key="3">
    <source>
        <dbReference type="Proteomes" id="UP000318053"/>
    </source>
</evidence>
<dbReference type="RefSeq" id="WP_246112867.1">
    <property type="nucleotide sequence ID" value="NZ_SJPK01000009.1"/>
</dbReference>
<organism evidence="2 3">
    <name type="scientific">Allorhodopirellula solitaria</name>
    <dbReference type="NCBI Taxonomy" id="2527987"/>
    <lineage>
        <taxon>Bacteria</taxon>
        <taxon>Pseudomonadati</taxon>
        <taxon>Planctomycetota</taxon>
        <taxon>Planctomycetia</taxon>
        <taxon>Pirellulales</taxon>
        <taxon>Pirellulaceae</taxon>
        <taxon>Allorhodopirellula</taxon>
    </lineage>
</organism>
<sequence length="83" mass="8917">MDEFFVGSLALALAILTTVIAIGPWTAPYQIRSVKYVQNRFGKSAARALWLAVAIITAASGVAILQGIRPGYAIPNVRTESLR</sequence>
<protein>
    <submittedName>
        <fullName evidence="2">Uncharacterized protein</fullName>
    </submittedName>
</protein>
<gene>
    <name evidence="2" type="ORF">CA85_35090</name>
</gene>
<feature type="transmembrane region" description="Helical" evidence="1">
    <location>
        <begin position="6"/>
        <end position="27"/>
    </location>
</feature>
<name>A0A5C5XP92_9BACT</name>
<accession>A0A5C5XP92</accession>
<evidence type="ECO:0000313" key="2">
    <source>
        <dbReference type="EMBL" id="TWT64724.1"/>
    </source>
</evidence>